<feature type="transmembrane region" description="Helical" evidence="1">
    <location>
        <begin position="12"/>
        <end position="33"/>
    </location>
</feature>
<dbReference type="OrthoDB" id="3853888at2"/>
<dbReference type="EMBL" id="FRDM01000061">
    <property type="protein sequence ID" value="SHN88831.1"/>
    <property type="molecule type" value="Genomic_DNA"/>
</dbReference>
<dbReference type="AlphaFoldDB" id="A0A1M7V0M1"/>
<proteinExistence type="predicted"/>
<keyword evidence="1" id="KW-1133">Transmembrane helix</keyword>
<keyword evidence="1" id="KW-0812">Transmembrane</keyword>
<reference evidence="3 4" key="1">
    <citation type="submission" date="2016-12" db="EMBL/GenBank/DDBJ databases">
        <authorList>
            <person name="Song W.-J."/>
            <person name="Kurnit D.M."/>
        </authorList>
    </citation>
    <scope>NUCLEOTIDE SEQUENCE [LARGE SCALE GENOMIC DNA]</scope>
    <source>
        <strain evidence="3 4">DSM 43162</strain>
    </source>
</reference>
<sequence>MRTPRRLREERGSLSLFFVVAALALLVTVGLVVDGGGKIRALQRADAVAAEAARAGGQAIVESRAVRGQGAVAHPAQARAAAEDYLAAADVAGTVTVIDGTRLRVETSVTYDPVFLDLVGVGTQTSTGEAEVRLVQVLDGEVTP</sequence>
<feature type="domain" description="Putative Flp pilus-assembly TadG-like N-terminal" evidence="2">
    <location>
        <begin position="12"/>
        <end position="59"/>
    </location>
</feature>
<accession>A0A1M7V0M1</accession>
<dbReference type="RefSeq" id="WP_072921160.1">
    <property type="nucleotide sequence ID" value="NZ_FRDM01000061.1"/>
</dbReference>
<dbReference type="Pfam" id="PF13400">
    <property type="entry name" value="Tad"/>
    <property type="match status" value="1"/>
</dbReference>
<evidence type="ECO:0000256" key="1">
    <source>
        <dbReference type="SAM" id="Phobius"/>
    </source>
</evidence>
<dbReference type="InterPro" id="IPR028087">
    <property type="entry name" value="Tad_N"/>
</dbReference>
<name>A0A1M7V0M1_9ACTN</name>
<organism evidence="3 4">
    <name type="scientific">Geodermatophilus obscurus</name>
    <dbReference type="NCBI Taxonomy" id="1861"/>
    <lineage>
        <taxon>Bacteria</taxon>
        <taxon>Bacillati</taxon>
        <taxon>Actinomycetota</taxon>
        <taxon>Actinomycetes</taxon>
        <taxon>Geodermatophilales</taxon>
        <taxon>Geodermatophilaceae</taxon>
        <taxon>Geodermatophilus</taxon>
    </lineage>
</organism>
<keyword evidence="1" id="KW-0472">Membrane</keyword>
<gene>
    <name evidence="3" type="ORF">SAMN05660350_04821</name>
</gene>
<evidence type="ECO:0000313" key="3">
    <source>
        <dbReference type="EMBL" id="SHN88831.1"/>
    </source>
</evidence>
<dbReference type="Proteomes" id="UP000184428">
    <property type="component" value="Unassembled WGS sequence"/>
</dbReference>
<evidence type="ECO:0000313" key="4">
    <source>
        <dbReference type="Proteomes" id="UP000184428"/>
    </source>
</evidence>
<protein>
    <recommendedName>
        <fullName evidence="2">Putative Flp pilus-assembly TadG-like N-terminal domain-containing protein</fullName>
    </recommendedName>
</protein>
<evidence type="ECO:0000259" key="2">
    <source>
        <dbReference type="Pfam" id="PF13400"/>
    </source>
</evidence>